<evidence type="ECO:0000259" key="3">
    <source>
        <dbReference type="Pfam" id="PF18741"/>
    </source>
</evidence>
<dbReference type="InterPro" id="IPR049468">
    <property type="entry name" value="Restrct_endonuc-II-like_dom"/>
</dbReference>
<protein>
    <submittedName>
        <fullName evidence="4">Uncharacterized protein</fullName>
    </submittedName>
</protein>
<evidence type="ECO:0000259" key="2">
    <source>
        <dbReference type="Pfam" id="PF09407"/>
    </source>
</evidence>
<evidence type="ECO:0000256" key="1">
    <source>
        <dbReference type="SAM" id="MobiDB-lite"/>
    </source>
</evidence>
<dbReference type="Pfam" id="PF09407">
    <property type="entry name" value="AbiEi_1"/>
    <property type="match status" value="1"/>
</dbReference>
<accession>A0A511MIL9</accession>
<feature type="domain" description="AbiEi antitoxin C-terminal" evidence="2">
    <location>
        <begin position="57"/>
        <end position="173"/>
    </location>
</feature>
<evidence type="ECO:0000313" key="4">
    <source>
        <dbReference type="EMBL" id="GEM40503.1"/>
    </source>
</evidence>
<name>A0A511MIL9_9NOCA</name>
<comment type="caution">
    <text evidence="4">The sequence shown here is derived from an EMBL/GenBank/DDBJ whole genome shotgun (WGS) entry which is preliminary data.</text>
</comment>
<sequence>MGVLDEPFPGSWARAAGLVTRWELQHNFVRVFPDVYLPKGCTLDAQKRARAAAHWAKGAGVLIGFSAAALHGTRWLDPDQPAEIARTAHCKPPCGIRAVRATIEPAEYCEVDGFRVTTPARTAFDLGRRLPRDQAVPLLDALSSATGLNPLEVAALARDHPGARGVARLSKILPLIDAGAESPQESHTRLLLIDSGLAAPSTQLVVRDRCGAFIARVDMGWEKWRVAVEYDGAHHWTDPAQRTKDIDRFATLEALGWRVVRVNATLLHHRPHVVLDRVRAALLDQGWTNDQGELVSAHSRDMPTPVPPHRRNGRGRAHLAADTGRPRA</sequence>
<reference evidence="4 5" key="1">
    <citation type="submission" date="2019-07" db="EMBL/GenBank/DDBJ databases">
        <title>Whole genome shotgun sequence of Nocardia ninae NBRC 108245.</title>
        <authorList>
            <person name="Hosoyama A."/>
            <person name="Uohara A."/>
            <person name="Ohji S."/>
            <person name="Ichikawa N."/>
        </authorList>
    </citation>
    <scope>NUCLEOTIDE SEQUENCE [LARGE SCALE GENOMIC DNA]</scope>
    <source>
        <strain evidence="4 5">NBRC 108245</strain>
    </source>
</reference>
<gene>
    <name evidence="4" type="ORF">NN4_50220</name>
</gene>
<proteinExistence type="predicted"/>
<organism evidence="4 5">
    <name type="scientific">Nocardia ninae NBRC 108245</name>
    <dbReference type="NCBI Taxonomy" id="1210091"/>
    <lineage>
        <taxon>Bacteria</taxon>
        <taxon>Bacillati</taxon>
        <taxon>Actinomycetota</taxon>
        <taxon>Actinomycetes</taxon>
        <taxon>Mycobacteriales</taxon>
        <taxon>Nocardiaceae</taxon>
        <taxon>Nocardia</taxon>
    </lineage>
</organism>
<feature type="domain" description="Restriction endonuclease type II-like" evidence="3">
    <location>
        <begin position="208"/>
        <end position="282"/>
    </location>
</feature>
<dbReference type="SUPFAM" id="SSF52980">
    <property type="entry name" value="Restriction endonuclease-like"/>
    <property type="match status" value="1"/>
</dbReference>
<keyword evidence="5" id="KW-1185">Reference proteome</keyword>
<dbReference type="InterPro" id="IPR011335">
    <property type="entry name" value="Restrct_endonuc-II-like"/>
</dbReference>
<dbReference type="InterPro" id="IPR018547">
    <property type="entry name" value="AbiEi_C"/>
</dbReference>
<dbReference type="Gene3D" id="3.40.960.10">
    <property type="entry name" value="VSR Endonuclease"/>
    <property type="match status" value="1"/>
</dbReference>
<dbReference type="RefSeq" id="WP_147135918.1">
    <property type="nucleotide sequence ID" value="NZ_BJXA01000037.1"/>
</dbReference>
<dbReference type="OrthoDB" id="3173471at2"/>
<dbReference type="EMBL" id="BJXA01000037">
    <property type="protein sequence ID" value="GEM40503.1"/>
    <property type="molecule type" value="Genomic_DNA"/>
</dbReference>
<dbReference type="AlphaFoldDB" id="A0A511MIL9"/>
<dbReference type="Pfam" id="PF18741">
    <property type="entry name" value="MTES_1575"/>
    <property type="match status" value="1"/>
</dbReference>
<feature type="region of interest" description="Disordered" evidence="1">
    <location>
        <begin position="294"/>
        <end position="328"/>
    </location>
</feature>
<feature type="compositionally biased region" description="Basic residues" evidence="1">
    <location>
        <begin position="308"/>
        <end position="317"/>
    </location>
</feature>
<dbReference type="Proteomes" id="UP000321424">
    <property type="component" value="Unassembled WGS sequence"/>
</dbReference>
<evidence type="ECO:0000313" key="5">
    <source>
        <dbReference type="Proteomes" id="UP000321424"/>
    </source>
</evidence>